<keyword evidence="2" id="KW-1185">Reference proteome</keyword>
<protein>
    <submittedName>
        <fullName evidence="1">Multidrug efflux protein AdeT1</fullName>
    </submittedName>
</protein>
<dbReference type="Pfam" id="PF19582">
    <property type="entry name" value="AdeT1_2"/>
    <property type="match status" value="1"/>
</dbReference>
<name>A0ABP7MJC1_9GAMM</name>
<dbReference type="InterPro" id="IPR038404">
    <property type="entry name" value="TRAP_DctP_sf"/>
</dbReference>
<dbReference type="Proteomes" id="UP001501565">
    <property type="component" value="Unassembled WGS sequence"/>
</dbReference>
<dbReference type="InterPro" id="IPR045758">
    <property type="entry name" value="AdeT1/2"/>
</dbReference>
<proteinExistence type="predicted"/>
<sequence>MSSYPKWNQVTAGYTRDETEKPRDVMNKLMIAIRSLVIMACLTVPIASSADPVTRLFCVFDPVGHKGPLFTLMKEAQVIALDWGIQLDMTAYTDEGVAEYDFRAKQCDAVLLTGTRARNFNKFTGSLEAMGAIPSTQAMRLVLHTLMQPRAYPLLVENGVEVAGIYPAGAIYLLTRDKSINHVTKLQGQRVATLENDKASMAMVRHVGGTIVSATSATFAGLFNNGSADIAYAPLVAFEPLEMAKGVDPNGGIFNYAIAQMNFQMLIHPERFPPGFGQKARELAIPKFDDAFEIVAKAESRISDKYWIQPEDGNRISYDNMLKEVRLSLRDEGVYHPKALKLFKRIRCKQQPNDADCSDPRE</sequence>
<accession>A0ABP7MJC1</accession>
<gene>
    <name evidence="1" type="primary">adeT1</name>
    <name evidence="1" type="ORF">GCM10022277_20340</name>
</gene>
<reference evidence="2" key="1">
    <citation type="journal article" date="2019" name="Int. J. Syst. Evol. Microbiol.">
        <title>The Global Catalogue of Microorganisms (GCM) 10K type strain sequencing project: providing services to taxonomists for standard genome sequencing and annotation.</title>
        <authorList>
            <consortium name="The Broad Institute Genomics Platform"/>
            <consortium name="The Broad Institute Genome Sequencing Center for Infectious Disease"/>
            <person name="Wu L."/>
            <person name="Ma J."/>
        </authorList>
    </citation>
    <scope>NUCLEOTIDE SEQUENCE [LARGE SCALE GENOMIC DNA]</scope>
    <source>
        <strain evidence="2">JCM 17551</strain>
    </source>
</reference>
<dbReference type="EMBL" id="BAABBN010000007">
    <property type="protein sequence ID" value="GAA3924441.1"/>
    <property type="molecule type" value="Genomic_DNA"/>
</dbReference>
<evidence type="ECO:0000313" key="2">
    <source>
        <dbReference type="Proteomes" id="UP001501565"/>
    </source>
</evidence>
<comment type="caution">
    <text evidence="1">The sequence shown here is derived from an EMBL/GenBank/DDBJ whole genome shotgun (WGS) entry which is preliminary data.</text>
</comment>
<dbReference type="Gene3D" id="3.40.190.170">
    <property type="entry name" value="Bacterial extracellular solute-binding protein, family 7"/>
    <property type="match status" value="1"/>
</dbReference>
<organism evidence="1 2">
    <name type="scientific">Litoribacillus peritrichatus</name>
    <dbReference type="NCBI Taxonomy" id="718191"/>
    <lineage>
        <taxon>Bacteria</taxon>
        <taxon>Pseudomonadati</taxon>
        <taxon>Pseudomonadota</taxon>
        <taxon>Gammaproteobacteria</taxon>
        <taxon>Oceanospirillales</taxon>
        <taxon>Oceanospirillaceae</taxon>
        <taxon>Litoribacillus</taxon>
    </lineage>
</organism>
<evidence type="ECO:0000313" key="1">
    <source>
        <dbReference type="EMBL" id="GAA3924441.1"/>
    </source>
</evidence>